<organism evidence="2 3">
    <name type="scientific">Ruegeria marisflavi</name>
    <dbReference type="NCBI Taxonomy" id="2984152"/>
    <lineage>
        <taxon>Bacteria</taxon>
        <taxon>Pseudomonadati</taxon>
        <taxon>Pseudomonadota</taxon>
        <taxon>Alphaproteobacteria</taxon>
        <taxon>Rhodobacterales</taxon>
        <taxon>Roseobacteraceae</taxon>
        <taxon>Ruegeria</taxon>
    </lineage>
</organism>
<dbReference type="EMBL" id="JAOVQN010000018">
    <property type="protein sequence ID" value="MCU9839402.1"/>
    <property type="molecule type" value="Genomic_DNA"/>
</dbReference>
<dbReference type="InterPro" id="IPR000073">
    <property type="entry name" value="AB_hydrolase_1"/>
</dbReference>
<feature type="domain" description="Guanylate cyclase" evidence="1">
    <location>
        <begin position="8"/>
        <end position="123"/>
    </location>
</feature>
<comment type="caution">
    <text evidence="2">The sequence shown here is derived from an EMBL/GenBank/DDBJ whole genome shotgun (WGS) entry which is preliminary data.</text>
</comment>
<dbReference type="Gene3D" id="3.30.70.1230">
    <property type="entry name" value="Nucleotide cyclase"/>
    <property type="match status" value="1"/>
</dbReference>
<dbReference type="InterPro" id="IPR001054">
    <property type="entry name" value="A/G_cyclase"/>
</dbReference>
<dbReference type="RefSeq" id="WP_263389367.1">
    <property type="nucleotide sequence ID" value="NZ_JAOVQN010000018.1"/>
</dbReference>
<name>A0ABT2WU15_9RHOB</name>
<accession>A0ABT2WU15</accession>
<dbReference type="InterPro" id="IPR029058">
    <property type="entry name" value="AB_hydrolase_fold"/>
</dbReference>
<proteinExistence type="predicted"/>
<gene>
    <name evidence="2" type="ORF">OEZ49_16630</name>
</gene>
<reference evidence="2 3" key="1">
    <citation type="submission" date="2022-10" db="EMBL/GenBank/DDBJ databases">
        <title>Ruegeria sp. nov., isolated from ocean surface water.</title>
        <authorList>
            <person name="He W."/>
            <person name="Wang L."/>
            <person name="Zhang D.-F."/>
        </authorList>
    </citation>
    <scope>NUCLEOTIDE SEQUENCE [LARGE SCALE GENOMIC DNA]</scope>
    <source>
        <strain evidence="2 3">WL0004</strain>
    </source>
</reference>
<dbReference type="SUPFAM" id="SSF53474">
    <property type="entry name" value="alpha/beta-Hydrolases"/>
    <property type="match status" value="1"/>
</dbReference>
<evidence type="ECO:0000313" key="2">
    <source>
        <dbReference type="EMBL" id="MCU9839402.1"/>
    </source>
</evidence>
<dbReference type="PANTHER" id="PTHR43433">
    <property type="entry name" value="HYDROLASE, ALPHA/BETA FOLD FAMILY PROTEIN"/>
    <property type="match status" value="1"/>
</dbReference>
<keyword evidence="2" id="KW-0378">Hydrolase</keyword>
<dbReference type="CDD" id="cd07302">
    <property type="entry name" value="CHD"/>
    <property type="match status" value="1"/>
</dbReference>
<dbReference type="SMART" id="SM00044">
    <property type="entry name" value="CYCc"/>
    <property type="match status" value="1"/>
</dbReference>
<evidence type="ECO:0000313" key="3">
    <source>
        <dbReference type="Proteomes" id="UP001321014"/>
    </source>
</evidence>
<evidence type="ECO:0000259" key="1">
    <source>
        <dbReference type="PROSITE" id="PS50125"/>
    </source>
</evidence>
<dbReference type="InterPro" id="IPR050471">
    <property type="entry name" value="AB_hydrolase"/>
</dbReference>
<dbReference type="PRINTS" id="PR00111">
    <property type="entry name" value="ABHYDROLASE"/>
</dbReference>
<dbReference type="Proteomes" id="UP001321014">
    <property type="component" value="Unassembled WGS sequence"/>
</dbReference>
<keyword evidence="3" id="KW-1185">Reference proteome</keyword>
<sequence>MAERRLASILAMDVVGYSALMEKGRDELLRALDQVFRSSVRPKVKAHGGRVVKLMGDGAIVEFGSARDAVLCAAEIQEWMRSDSIPYGFSEQLALRMGIHAGDVTASAGDIFGEAVNVAARLEAAAPEGGVLISKLVADLAGSSLPLTFRNEGIHRFKNIEEPLHVLSIVAKRDDFASKKKIPDAREDIRFAKSDDGVRLAWTAAGTGAPLVKAPAWISRLDMDLRLPHLAHFVRSFSQSHRFIRFDARGNGLSDRDIPEITFEQMVEDLRTVFDAAKVESSAILSMSQGCAVAAAFAARYPERVKGIVMVGGFPLGRAKRHTQRDRDRAVAMQAMMKAGWDDDYPSLRDMMADIIVPLASVEDRRQFAEAMRDMVTPEIISRYRKVLDDIDVTDILSEVKAPCLVLHCDGDRMHPAEQGRLMASHLPNARFVTYESASHLPSANDPCWPQIKSEILEFLDQFC</sequence>
<dbReference type="Gene3D" id="3.40.50.1820">
    <property type="entry name" value="alpha/beta hydrolase"/>
    <property type="match status" value="1"/>
</dbReference>
<dbReference type="Pfam" id="PF00561">
    <property type="entry name" value="Abhydrolase_1"/>
    <property type="match status" value="1"/>
</dbReference>
<dbReference type="PANTHER" id="PTHR43433:SF8">
    <property type="entry name" value="BIFUNCTIONAL LIPASE_ADENYLATE CYCLASE LIPJ"/>
    <property type="match status" value="1"/>
</dbReference>
<dbReference type="Pfam" id="PF00211">
    <property type="entry name" value="Guanylate_cyc"/>
    <property type="match status" value="1"/>
</dbReference>
<dbReference type="GO" id="GO:0016787">
    <property type="term" value="F:hydrolase activity"/>
    <property type="evidence" value="ECO:0007669"/>
    <property type="project" value="UniProtKB-KW"/>
</dbReference>
<dbReference type="InterPro" id="IPR029787">
    <property type="entry name" value="Nucleotide_cyclase"/>
</dbReference>
<dbReference type="SUPFAM" id="SSF55073">
    <property type="entry name" value="Nucleotide cyclase"/>
    <property type="match status" value="1"/>
</dbReference>
<protein>
    <submittedName>
        <fullName evidence="2">Alpha/beta fold hydrolase</fullName>
    </submittedName>
</protein>
<dbReference type="PROSITE" id="PS50125">
    <property type="entry name" value="GUANYLATE_CYCLASE_2"/>
    <property type="match status" value="1"/>
</dbReference>